<proteinExistence type="predicted"/>
<organism evidence="1">
    <name type="scientific">Ixodes ricinus</name>
    <name type="common">Common tick</name>
    <name type="synonym">Acarus ricinus</name>
    <dbReference type="NCBI Taxonomy" id="34613"/>
    <lineage>
        <taxon>Eukaryota</taxon>
        <taxon>Metazoa</taxon>
        <taxon>Ecdysozoa</taxon>
        <taxon>Arthropoda</taxon>
        <taxon>Chelicerata</taxon>
        <taxon>Arachnida</taxon>
        <taxon>Acari</taxon>
        <taxon>Parasitiformes</taxon>
        <taxon>Ixodida</taxon>
        <taxon>Ixodoidea</taxon>
        <taxon>Ixodidae</taxon>
        <taxon>Ixodinae</taxon>
        <taxon>Ixodes</taxon>
    </lineage>
</organism>
<reference evidence="1" key="1">
    <citation type="submission" date="2019-12" db="EMBL/GenBank/DDBJ databases">
        <title>An insight into the sialome of adult female Ixodes ricinus ticks feeding for 6 days.</title>
        <authorList>
            <person name="Perner J."/>
            <person name="Ribeiro J.M.C."/>
        </authorList>
    </citation>
    <scope>NUCLEOTIDE SEQUENCE</scope>
    <source>
        <strain evidence="1">Semi-engorged</strain>
        <tissue evidence="1">Salivary glands</tissue>
    </source>
</reference>
<evidence type="ECO:0000313" key="1">
    <source>
        <dbReference type="EMBL" id="MXU84953.1"/>
    </source>
</evidence>
<dbReference type="AlphaFoldDB" id="A0A6B0UEN4"/>
<name>A0A6B0UEN4_IXORI</name>
<protein>
    <submittedName>
        <fullName evidence="1">Putative secreted protein</fullName>
    </submittedName>
</protein>
<dbReference type="EMBL" id="GIFC01002870">
    <property type="protein sequence ID" value="MXU84953.1"/>
    <property type="molecule type" value="Transcribed_RNA"/>
</dbReference>
<accession>A0A6B0UEN4</accession>
<sequence length="83" mass="9216">MFGATPATSTLAFMAVMCNAHSFNYFNRVPRQTQKQPHKTIRGRRRVVQAKEEGYSAASYLVHAIPLRNAVGGNVGRLFPPLI</sequence>